<evidence type="ECO:0008006" key="4">
    <source>
        <dbReference type="Google" id="ProtNLM"/>
    </source>
</evidence>
<reference evidence="2 3" key="1">
    <citation type="journal article" date="2011" name="Genome Biol.">
        <title>Comparative genome sequence analysis underscores mycoparasitism as the ancestral life style of Trichoderma.</title>
        <authorList>
            <person name="Kubicek C.P."/>
            <person name="Herrera-Estrella A."/>
            <person name="Seidl-Seiboth V."/>
            <person name="Martinez D.A."/>
            <person name="Druzhinina I.S."/>
            <person name="Thon M."/>
            <person name="Zeilinger S."/>
            <person name="Casas-Flores S."/>
            <person name="Horwitz B.A."/>
            <person name="Mukherjee P.K."/>
            <person name="Mukherjee M."/>
            <person name="Kredics L."/>
            <person name="Alcaraz L.D."/>
            <person name="Aerts A."/>
            <person name="Antal Z."/>
            <person name="Atanasova L."/>
            <person name="Cervantes-Badillo M.G."/>
            <person name="Challacombe J."/>
            <person name="Chertkov O."/>
            <person name="McCluskey K."/>
            <person name="Coulpier F."/>
            <person name="Deshpande N."/>
            <person name="von Doehren H."/>
            <person name="Ebbole D.J."/>
            <person name="Esquivel-Naranjo E.U."/>
            <person name="Fekete E."/>
            <person name="Flipphi M."/>
            <person name="Glaser F."/>
            <person name="Gomez-Rodriguez E.Y."/>
            <person name="Gruber S."/>
            <person name="Han C."/>
            <person name="Henrissat B."/>
            <person name="Hermosa R."/>
            <person name="Hernandez-Onate M."/>
            <person name="Karaffa L."/>
            <person name="Kosti I."/>
            <person name="Le Crom S."/>
            <person name="Lindquist E."/>
            <person name="Lucas S."/>
            <person name="Luebeck M."/>
            <person name="Luebeck P.S."/>
            <person name="Margeot A."/>
            <person name="Metz B."/>
            <person name="Misra M."/>
            <person name="Nevalainen H."/>
            <person name="Omann M."/>
            <person name="Packer N."/>
            <person name="Perrone G."/>
            <person name="Uresti-Rivera E.E."/>
            <person name="Salamov A."/>
            <person name="Schmoll M."/>
            <person name="Seiboth B."/>
            <person name="Shapiro H."/>
            <person name="Sukno S."/>
            <person name="Tamayo-Ramos J.A."/>
            <person name="Tisch D."/>
            <person name="Wiest A."/>
            <person name="Wilkinson H.H."/>
            <person name="Zhang M."/>
            <person name="Coutinho P.M."/>
            <person name="Kenerley C.M."/>
            <person name="Monte E."/>
            <person name="Baker S.E."/>
            <person name="Grigoriev I.V."/>
        </authorList>
    </citation>
    <scope>NUCLEOTIDE SEQUENCE [LARGE SCALE GENOMIC DNA]</scope>
    <source>
        <strain evidence="3">Gv29-8 / FGSC 10586</strain>
    </source>
</reference>
<keyword evidence="3" id="KW-1185">Reference proteome</keyword>
<dbReference type="Gene3D" id="2.60.120.560">
    <property type="entry name" value="Exo-inulinase, domain 1"/>
    <property type="match status" value="1"/>
</dbReference>
<accession>G9MUJ8</accession>
<dbReference type="InParanoid" id="G9MUJ8"/>
<proteinExistence type="predicted"/>
<comment type="cofactor">
    <cofactor evidence="1">
        <name>Mg(2+)</name>
        <dbReference type="ChEBI" id="CHEBI:18420"/>
    </cofactor>
    <text evidence="1">Binds 2 magnesium ions per subunit.</text>
</comment>
<dbReference type="STRING" id="413071.G9MUJ8"/>
<evidence type="ECO:0000313" key="3">
    <source>
        <dbReference type="Proteomes" id="UP000007115"/>
    </source>
</evidence>
<protein>
    <recommendedName>
        <fullName evidence="4">ADP-ribosylglycohydrolase</fullName>
    </recommendedName>
</protein>
<feature type="binding site" evidence="1">
    <location>
        <position position="285"/>
    </location>
    <ligand>
        <name>Mg(2+)</name>
        <dbReference type="ChEBI" id="CHEBI:18420"/>
        <label>1</label>
    </ligand>
</feature>
<dbReference type="InterPro" id="IPR036705">
    <property type="entry name" value="Ribosyl_crysJ1_sf"/>
</dbReference>
<feature type="binding site" evidence="1">
    <location>
        <position position="61"/>
    </location>
    <ligand>
        <name>Mg(2+)</name>
        <dbReference type="ChEBI" id="CHEBI:18420"/>
        <label>1</label>
    </ligand>
</feature>
<dbReference type="GeneID" id="25795306"/>
<dbReference type="GO" id="GO:0046872">
    <property type="term" value="F:metal ion binding"/>
    <property type="evidence" value="ECO:0007669"/>
    <property type="project" value="UniProtKB-KW"/>
</dbReference>
<feature type="binding site" evidence="1">
    <location>
        <position position="62"/>
    </location>
    <ligand>
        <name>Mg(2+)</name>
        <dbReference type="ChEBI" id="CHEBI:18420"/>
        <label>1</label>
    </ligand>
</feature>
<evidence type="ECO:0000256" key="1">
    <source>
        <dbReference type="PIRSR" id="PIRSR605502-1"/>
    </source>
</evidence>
<dbReference type="InterPro" id="IPR005502">
    <property type="entry name" value="Ribosyl_crysJ1"/>
</dbReference>
<keyword evidence="1" id="KW-0479">Metal-binding</keyword>
<evidence type="ECO:0000313" key="2">
    <source>
        <dbReference type="EMBL" id="EHK21877.1"/>
    </source>
</evidence>
<name>G9MUJ8_HYPVG</name>
<dbReference type="EMBL" id="ABDF02000058">
    <property type="protein sequence ID" value="EHK21877.1"/>
    <property type="molecule type" value="Genomic_DNA"/>
</dbReference>
<feature type="binding site" evidence="1">
    <location>
        <position position="287"/>
    </location>
    <ligand>
        <name>Mg(2+)</name>
        <dbReference type="ChEBI" id="CHEBI:18420"/>
        <label>1</label>
    </ligand>
</feature>
<dbReference type="Gene3D" id="1.10.4080.10">
    <property type="entry name" value="ADP-ribosylation/Crystallin J1"/>
    <property type="match status" value="1"/>
</dbReference>
<sequence>MSSLPDDYLHRVYAGVLGKLVGVYLGRPFENWTYQEIQDKLGDIRYYVHDKLDLPLVVIDDDVSGTFAFVRALEEHGASADLSSEDVGKTWLNNVVERRSIFWWGGNGISTEHTAFLNLKRGLAAPASGAFETNGRTLAEQIGAQIFIDGWAMVAPGNPALAVRLAEAAARVSHDGEAVYAAKLWAVMEAEAFLSSDVNHLLDTGLSFIPTNSIIACMIADVRRWVQEDSDWRQTRQRIEDNYGYDKYLGICHVVPNHAIMIMTLLYAGHDFHEAMYVINTCGWDTDCNAGNVACLVALMHGLAAFQGGPDWLGPLADRAIISSADGGYSINNAARIAYDIANLGHRLSGNPVLQPPKDGAQFHFSLPGSVQGFQATAYPQSPSSVVRISQGQDRGVDSLCIRIKNLTDACDPVEVMTATFTPLDILQVDRNYEIMASPLVYPGQRVKAELHAADINTAASTVCLRIKAYDENDVLTTVDSSPINIKSGQHNNLEWTIPDNLQNCPIQQIGIAIATAKGSPKLDGAIFLQSMRWDGVPRMTLKRPANKSRYQSFWSRAWVSSVDKVHTDMGPSFLIAQDRGEGLLSQGARDWSDYDVVVSNFVVNFGGSMGVAARVQGLNRYYALMLTKDKRVALVKAADDKRIELMSMPFAWEENHKYRLHLRVQGNKIEGQVDQAGLAAVDEDYIGGAVGFVVTDGSLSADSITVSPVDK</sequence>
<dbReference type="VEuPathDB" id="FungiDB:TRIVIDRAFT_53332"/>
<dbReference type="RefSeq" id="XP_013956070.1">
    <property type="nucleotide sequence ID" value="XM_014100595.1"/>
</dbReference>
<dbReference type="Proteomes" id="UP000007115">
    <property type="component" value="Unassembled WGS sequence"/>
</dbReference>
<dbReference type="SUPFAM" id="SSF101478">
    <property type="entry name" value="ADP-ribosylglycohydrolase"/>
    <property type="match status" value="1"/>
</dbReference>
<dbReference type="OrthoDB" id="44736at2759"/>
<dbReference type="AlphaFoldDB" id="G9MUJ8"/>
<comment type="caution">
    <text evidence="2">The sequence shown here is derived from an EMBL/GenBank/DDBJ whole genome shotgun (WGS) entry which is preliminary data.</text>
</comment>
<gene>
    <name evidence="2" type="ORF">TRIVIDRAFT_53332</name>
</gene>
<dbReference type="Pfam" id="PF03747">
    <property type="entry name" value="ADP_ribosyl_GH"/>
    <property type="match status" value="1"/>
</dbReference>
<dbReference type="eggNOG" id="ENOG502SHFY">
    <property type="taxonomic scope" value="Eukaryota"/>
</dbReference>
<organism evidence="2 3">
    <name type="scientific">Hypocrea virens (strain Gv29-8 / FGSC 10586)</name>
    <name type="common">Gliocladium virens</name>
    <name type="synonym">Trichoderma virens</name>
    <dbReference type="NCBI Taxonomy" id="413071"/>
    <lineage>
        <taxon>Eukaryota</taxon>
        <taxon>Fungi</taxon>
        <taxon>Dikarya</taxon>
        <taxon>Ascomycota</taxon>
        <taxon>Pezizomycotina</taxon>
        <taxon>Sordariomycetes</taxon>
        <taxon>Hypocreomycetidae</taxon>
        <taxon>Hypocreales</taxon>
        <taxon>Hypocreaceae</taxon>
        <taxon>Trichoderma</taxon>
    </lineage>
</organism>
<dbReference type="HOGENOM" id="CLU_388180_0_0_1"/>
<dbReference type="OMA" id="FWWGGNG"/>
<keyword evidence="1" id="KW-0460">Magnesium</keyword>